<dbReference type="Gene3D" id="3.30.379.10">
    <property type="entry name" value="Chitobiase/beta-hexosaminidase domain 2-like"/>
    <property type="match status" value="1"/>
</dbReference>
<reference evidence="9 10" key="1">
    <citation type="journal article" date="2019" name="Int. J. Syst. Evol. Microbiol.">
        <title>The Global Catalogue of Microorganisms (GCM) 10K type strain sequencing project: providing services to taxonomists for standard genome sequencing and annotation.</title>
        <authorList>
            <consortium name="The Broad Institute Genomics Platform"/>
            <consortium name="The Broad Institute Genome Sequencing Center for Infectious Disease"/>
            <person name="Wu L."/>
            <person name="Ma J."/>
        </authorList>
    </citation>
    <scope>NUCLEOTIDE SEQUENCE [LARGE SCALE GENOMIC DNA]</scope>
    <source>
        <strain evidence="9 10">JCM 14900</strain>
    </source>
</reference>
<evidence type="ECO:0000259" key="7">
    <source>
        <dbReference type="Pfam" id="PF00728"/>
    </source>
</evidence>
<dbReference type="CDD" id="cd06568">
    <property type="entry name" value="GH20_SpHex_like"/>
    <property type="match status" value="1"/>
</dbReference>
<keyword evidence="6" id="KW-0732">Signal</keyword>
<dbReference type="InterPro" id="IPR025705">
    <property type="entry name" value="Beta_hexosaminidase_sua/sub"/>
</dbReference>
<dbReference type="EC" id="3.2.1.52" evidence="3"/>
<accession>A0ABN2PSG0</accession>
<dbReference type="InterPro" id="IPR015883">
    <property type="entry name" value="Glyco_hydro_20_cat"/>
</dbReference>
<name>A0ABN2PSG0_9MICO</name>
<dbReference type="EMBL" id="BAAAOF010000003">
    <property type="protein sequence ID" value="GAA1927632.1"/>
    <property type="molecule type" value="Genomic_DNA"/>
</dbReference>
<feature type="domain" description="Glycoside hydrolase family 20 catalytic" evidence="7">
    <location>
        <begin position="155"/>
        <end position="337"/>
    </location>
</feature>
<dbReference type="InterPro" id="IPR017853">
    <property type="entry name" value="GH"/>
</dbReference>
<protein>
    <recommendedName>
        <fullName evidence="3">beta-N-acetylhexosaminidase</fullName>
        <ecNumber evidence="3">3.2.1.52</ecNumber>
    </recommendedName>
</protein>
<dbReference type="Pfam" id="PF02838">
    <property type="entry name" value="Glyco_hydro_20b"/>
    <property type="match status" value="1"/>
</dbReference>
<evidence type="ECO:0000256" key="2">
    <source>
        <dbReference type="ARBA" id="ARBA00006285"/>
    </source>
</evidence>
<evidence type="ECO:0000256" key="5">
    <source>
        <dbReference type="ARBA" id="ARBA00023295"/>
    </source>
</evidence>
<evidence type="ECO:0000259" key="8">
    <source>
        <dbReference type="Pfam" id="PF02838"/>
    </source>
</evidence>
<evidence type="ECO:0000256" key="4">
    <source>
        <dbReference type="ARBA" id="ARBA00022801"/>
    </source>
</evidence>
<gene>
    <name evidence="9" type="ORF">GCM10009775_19660</name>
</gene>
<feature type="signal peptide" evidence="6">
    <location>
        <begin position="1"/>
        <end position="22"/>
    </location>
</feature>
<dbReference type="PANTHER" id="PTHR22600:SF57">
    <property type="entry name" value="BETA-N-ACETYLHEXOSAMINIDASE"/>
    <property type="match status" value="1"/>
</dbReference>
<evidence type="ECO:0000256" key="6">
    <source>
        <dbReference type="SAM" id="SignalP"/>
    </source>
</evidence>
<dbReference type="RefSeq" id="WP_248151041.1">
    <property type="nucleotide sequence ID" value="NZ_BAAAOF010000003.1"/>
</dbReference>
<dbReference type="Gene3D" id="3.20.20.80">
    <property type="entry name" value="Glycosidases"/>
    <property type="match status" value="1"/>
</dbReference>
<feature type="domain" description="Glycoside hydrolase family 20 catalytic" evidence="7">
    <location>
        <begin position="342"/>
        <end position="487"/>
    </location>
</feature>
<comment type="similarity">
    <text evidence="2">Belongs to the glycosyl hydrolase 20 family.</text>
</comment>
<dbReference type="PROSITE" id="PS51257">
    <property type="entry name" value="PROKAR_LIPOPROTEIN"/>
    <property type="match status" value="1"/>
</dbReference>
<organism evidence="9 10">
    <name type="scientific">Microbacterium aoyamense</name>
    <dbReference type="NCBI Taxonomy" id="344166"/>
    <lineage>
        <taxon>Bacteria</taxon>
        <taxon>Bacillati</taxon>
        <taxon>Actinomycetota</taxon>
        <taxon>Actinomycetes</taxon>
        <taxon>Micrococcales</taxon>
        <taxon>Microbacteriaceae</taxon>
        <taxon>Microbacterium</taxon>
    </lineage>
</organism>
<keyword evidence="10" id="KW-1185">Reference proteome</keyword>
<proteinExistence type="inferred from homology"/>
<evidence type="ECO:0000256" key="1">
    <source>
        <dbReference type="ARBA" id="ARBA00001231"/>
    </source>
</evidence>
<dbReference type="Pfam" id="PF00728">
    <property type="entry name" value="Glyco_hydro_20"/>
    <property type="match status" value="2"/>
</dbReference>
<evidence type="ECO:0000256" key="3">
    <source>
        <dbReference type="ARBA" id="ARBA00012663"/>
    </source>
</evidence>
<dbReference type="InterPro" id="IPR015882">
    <property type="entry name" value="HEX_bac_N"/>
</dbReference>
<dbReference type="PANTHER" id="PTHR22600">
    <property type="entry name" value="BETA-HEXOSAMINIDASE"/>
    <property type="match status" value="1"/>
</dbReference>
<sequence length="530" mass="56384">MNRRQRRLTSATLVIVLAAALAACVPGGQNGDTVTLPALVPLPASVDTTAGAPFRFTDETVIDGEKDAAAALTALLEARTGIPGATGDEPGIVLRIERGGAPESYELVANEASIVVTGADAAGLFYGVQTLGQLVRPDGGSWIVPAVRIADAPRFAYRGVMLDVARHFQTVDTIKAYIDRASGLKFNALHLHLSDDQSWRLQLASRPLLTELSSSSSVGGDPGGFYTKADYADIVAYASAHHMMVVPEFDMPGHTHAITLAYPELMEEPVIDDHMRDIAATHGGDLPVNGVDYEGMAVGFSSLKIHDEATYDFVADVFGELAGITPGPYLHFGGDESLATSDEDFDVFVSRVSEIISNLGKTPVAWHEAGSAAGLADDTVGQYWGYMTPTDGMDDKARAFAQVILSPADAIYLDMKPTAASDLGLTWANGPTSVERSYSWEPADIVPGASILGVEAPMWTETITNLDDIDRMAFPRIASAAEAAWSPATTESDLRTWDSFRERVGAMGPLWTSLGIGFASSDEIPWATSE</sequence>
<evidence type="ECO:0000313" key="9">
    <source>
        <dbReference type="EMBL" id="GAA1927632.1"/>
    </source>
</evidence>
<feature type="chain" id="PRO_5045508460" description="beta-N-acetylhexosaminidase" evidence="6">
    <location>
        <begin position="23"/>
        <end position="530"/>
    </location>
</feature>
<feature type="domain" description="Beta-hexosaminidase bacterial type N-terminal" evidence="8">
    <location>
        <begin position="37"/>
        <end position="152"/>
    </location>
</feature>
<dbReference type="PRINTS" id="PR00738">
    <property type="entry name" value="GLHYDRLASE20"/>
</dbReference>
<keyword evidence="5" id="KW-0326">Glycosidase</keyword>
<comment type="caution">
    <text evidence="9">The sequence shown here is derived from an EMBL/GenBank/DDBJ whole genome shotgun (WGS) entry which is preliminary data.</text>
</comment>
<evidence type="ECO:0000313" key="10">
    <source>
        <dbReference type="Proteomes" id="UP001501343"/>
    </source>
</evidence>
<dbReference type="InterPro" id="IPR029018">
    <property type="entry name" value="Hex-like_dom2"/>
</dbReference>
<dbReference type="SUPFAM" id="SSF51445">
    <property type="entry name" value="(Trans)glycosidases"/>
    <property type="match status" value="1"/>
</dbReference>
<keyword evidence="4" id="KW-0378">Hydrolase</keyword>
<dbReference type="Proteomes" id="UP001501343">
    <property type="component" value="Unassembled WGS sequence"/>
</dbReference>
<comment type="catalytic activity">
    <reaction evidence="1">
        <text>Hydrolysis of terminal non-reducing N-acetyl-D-hexosamine residues in N-acetyl-beta-D-hexosaminides.</text>
        <dbReference type="EC" id="3.2.1.52"/>
    </reaction>
</comment>
<dbReference type="SUPFAM" id="SSF55545">
    <property type="entry name" value="beta-N-acetylhexosaminidase-like domain"/>
    <property type="match status" value="1"/>
</dbReference>